<accession>A0ABS7AJX4</accession>
<protein>
    <submittedName>
        <fullName evidence="1">DUF2634 domain-containing protein</fullName>
    </submittedName>
</protein>
<dbReference type="Pfam" id="PF10934">
    <property type="entry name" value="Sheath_initiator"/>
    <property type="match status" value="1"/>
</dbReference>
<dbReference type="InterPro" id="IPR020288">
    <property type="entry name" value="Sheath_initiator"/>
</dbReference>
<dbReference type="EMBL" id="JAHXPT010000002">
    <property type="protein sequence ID" value="MBW6408959.1"/>
    <property type="molecule type" value="Genomic_DNA"/>
</dbReference>
<evidence type="ECO:0000313" key="2">
    <source>
        <dbReference type="Proteomes" id="UP001519921"/>
    </source>
</evidence>
<organism evidence="1 2">
    <name type="scientific">Clostridium weizhouense</name>
    <dbReference type="NCBI Taxonomy" id="2859781"/>
    <lineage>
        <taxon>Bacteria</taxon>
        <taxon>Bacillati</taxon>
        <taxon>Bacillota</taxon>
        <taxon>Clostridia</taxon>
        <taxon>Eubacteriales</taxon>
        <taxon>Clostridiaceae</taxon>
        <taxon>Clostridium</taxon>
    </lineage>
</organism>
<comment type="caution">
    <text evidence="1">The sequence shown here is derived from an EMBL/GenBank/DDBJ whole genome shotgun (WGS) entry which is preliminary data.</text>
</comment>
<name>A0ABS7AJX4_9CLOT</name>
<dbReference type="RefSeq" id="WP_219778025.1">
    <property type="nucleotide sequence ID" value="NZ_JAHXPT010000002.1"/>
</dbReference>
<sequence length="151" mass="17251">MGAFPEDFYNKGINLRKKKEVPLLKDYAIDLTTGEILLDENKNAIIVEGLDAVIVQAWRKIHTKKLDPFAKEGYLIYSKNFGSQFHKLIGKGKDYGDTYAYQMLVDCLVNGTYITGISNFSTKLEKSCYKINYTLESIYGSKEDSFYIDID</sequence>
<evidence type="ECO:0000313" key="1">
    <source>
        <dbReference type="EMBL" id="MBW6408959.1"/>
    </source>
</evidence>
<keyword evidence="2" id="KW-1185">Reference proteome</keyword>
<dbReference type="Proteomes" id="UP001519921">
    <property type="component" value="Unassembled WGS sequence"/>
</dbReference>
<proteinExistence type="predicted"/>
<gene>
    <name evidence="1" type="ORF">KYD98_02545</name>
</gene>
<reference evidence="1 2" key="1">
    <citation type="submission" date="2021-07" db="EMBL/GenBank/DDBJ databases">
        <title>Clostridium weizhouense sp. nov., an anaerobic bacterium isolated from activated sludge of Petroleum wastewater.</title>
        <authorList>
            <person name="Li Q."/>
        </authorList>
    </citation>
    <scope>NUCLEOTIDE SEQUENCE [LARGE SCALE GENOMIC DNA]</scope>
    <source>
        <strain evidence="1 2">YB-6</strain>
    </source>
</reference>